<proteinExistence type="predicted"/>
<dbReference type="OrthoDB" id="9801008at2"/>
<evidence type="ECO:0000313" key="2">
    <source>
        <dbReference type="Proteomes" id="UP000003922"/>
    </source>
</evidence>
<dbReference type="KEGG" id="cwa:CwatDRAFT_3553"/>
<comment type="caution">
    <text evidence="1">The sequence shown here is derived from an EMBL/GenBank/DDBJ whole genome shotgun (WGS) entry which is preliminary data.</text>
</comment>
<organism evidence="1 2">
    <name type="scientific">Crocosphaera watsonii WH 8501</name>
    <dbReference type="NCBI Taxonomy" id="165597"/>
    <lineage>
        <taxon>Bacteria</taxon>
        <taxon>Bacillati</taxon>
        <taxon>Cyanobacteriota</taxon>
        <taxon>Cyanophyceae</taxon>
        <taxon>Oscillatoriophycideae</taxon>
        <taxon>Chroococcales</taxon>
        <taxon>Aphanothecaceae</taxon>
        <taxon>Crocosphaera</taxon>
    </lineage>
</organism>
<protein>
    <submittedName>
        <fullName evidence="1">Uncharacterized protein</fullName>
    </submittedName>
</protein>
<dbReference type="EMBL" id="AADV02000022">
    <property type="protein sequence ID" value="EAM50595.1"/>
    <property type="molecule type" value="Genomic_DNA"/>
</dbReference>
<gene>
    <name evidence="1" type="ORF">CwatDRAFT_3553</name>
</gene>
<dbReference type="Proteomes" id="UP000003922">
    <property type="component" value="Unassembled WGS sequence"/>
</dbReference>
<reference evidence="1" key="2">
    <citation type="submission" date="2005-06" db="EMBL/GenBank/DDBJ databases">
        <title>Sequencing of the draft genome and assembly of Crocosphaera watsonii WH 8501.</title>
        <authorList>
            <consortium name="US DOE Joint Genome Institute (JGI-PGF)"/>
            <person name="Copeland A."/>
            <person name="Lucas S."/>
            <person name="Lapidus A."/>
            <person name="Barry K."/>
            <person name="Detter C."/>
            <person name="Glavina T."/>
            <person name="Hammon N."/>
            <person name="Israni S."/>
            <person name="Pitluck S."/>
            <person name="Richardson P."/>
        </authorList>
    </citation>
    <scope>NUCLEOTIDE SEQUENCE [LARGE SCALE GENOMIC DNA]</scope>
    <source>
        <strain evidence="1">WH 8501</strain>
    </source>
</reference>
<dbReference type="RefSeq" id="WP_007305756.1">
    <property type="nucleotide sequence ID" value="NZ_AADV02000022.1"/>
</dbReference>
<reference evidence="1" key="3">
    <citation type="submission" date="2016-12" db="EMBL/GenBank/DDBJ databases">
        <title>Annotation of the draft genome assembly of Crocosphaera watsonii WH 8501.</title>
        <authorList>
            <consortium name="US DOE Joint Genome Institute (JGI-ORNL)"/>
            <person name="Larimer F."/>
            <person name="Land M."/>
        </authorList>
    </citation>
    <scope>NUCLEOTIDE SEQUENCE</scope>
    <source>
        <strain evidence="1">WH 8501</strain>
    </source>
</reference>
<reference evidence="1" key="1">
    <citation type="submission" date="2004-02" db="EMBL/GenBank/DDBJ databases">
        <authorList>
            <consortium name="DOE Joint Genome Institute"/>
        </authorList>
    </citation>
    <scope>NUCLEOTIDE SEQUENCE [LARGE SCALE GENOMIC DNA]</scope>
    <source>
        <strain evidence="1">WH 8501</strain>
    </source>
</reference>
<name>Q4C365_CROWT</name>
<keyword evidence="2" id="KW-1185">Reference proteome</keyword>
<evidence type="ECO:0000313" key="1">
    <source>
        <dbReference type="EMBL" id="EAM50595.1"/>
    </source>
</evidence>
<accession>Q4C365</accession>
<sequence length="307" mass="36184">MNVDELAYQVSQLSINYPLLDIRKSYGTKCASINFIEGTEKTFSEQLHLIQAKIKELLENSLTRNNGQSISIQEYIETIATPLDELKGNVTNNGISFNYPFDQQYTDLQKQRLTLPKDPQDTNPLLRLHKLSITVKQPTSFLSELRNSLENYIEMKFEDEKDDLIDDILKPLFENQEKEDNDIYRLKKLMREEALGKIKKAASIKYLEFLYEQVKNDQDAVYLKDLIRRLKLIEPYINDETKSDEYYEVYYQGVKFNFRQFFNNSYAFNSLPIIPQIEGYLGEMNDRDKDKQEFIFGMKLKCNCSRQ</sequence>
<dbReference type="AlphaFoldDB" id="Q4C365"/>